<evidence type="ECO:0000256" key="1">
    <source>
        <dbReference type="SAM" id="MobiDB-lite"/>
    </source>
</evidence>
<accession>A0A0E9P6J0</accession>
<name>A0A0E9P6J0_ANGAN</name>
<dbReference type="EMBL" id="GBXM01109059">
    <property type="protein sequence ID" value="JAG99517.1"/>
    <property type="molecule type" value="Transcribed_RNA"/>
</dbReference>
<proteinExistence type="predicted"/>
<dbReference type="AlphaFoldDB" id="A0A0E9P6J0"/>
<feature type="compositionally biased region" description="Basic and acidic residues" evidence="1">
    <location>
        <begin position="1"/>
        <end position="24"/>
    </location>
</feature>
<reference evidence="2" key="1">
    <citation type="submission" date="2014-11" db="EMBL/GenBank/DDBJ databases">
        <authorList>
            <person name="Amaro Gonzalez C."/>
        </authorList>
    </citation>
    <scope>NUCLEOTIDE SEQUENCE</scope>
</reference>
<organism evidence="2">
    <name type="scientific">Anguilla anguilla</name>
    <name type="common">European freshwater eel</name>
    <name type="synonym">Muraena anguilla</name>
    <dbReference type="NCBI Taxonomy" id="7936"/>
    <lineage>
        <taxon>Eukaryota</taxon>
        <taxon>Metazoa</taxon>
        <taxon>Chordata</taxon>
        <taxon>Craniata</taxon>
        <taxon>Vertebrata</taxon>
        <taxon>Euteleostomi</taxon>
        <taxon>Actinopterygii</taxon>
        <taxon>Neopterygii</taxon>
        <taxon>Teleostei</taxon>
        <taxon>Anguilliformes</taxon>
        <taxon>Anguillidae</taxon>
        <taxon>Anguilla</taxon>
    </lineage>
</organism>
<sequence length="61" mass="6601">MEPGFEERYSPGDLEERSHWDEGRASGGSTIPQLNGSDSKGPDITAGVIGRVELLFTSNHL</sequence>
<feature type="region of interest" description="Disordered" evidence="1">
    <location>
        <begin position="1"/>
        <end position="45"/>
    </location>
</feature>
<protein>
    <submittedName>
        <fullName evidence="2">Uncharacterized protein</fullName>
    </submittedName>
</protein>
<evidence type="ECO:0000313" key="2">
    <source>
        <dbReference type="EMBL" id="JAG99517.1"/>
    </source>
</evidence>
<feature type="compositionally biased region" description="Polar residues" evidence="1">
    <location>
        <begin position="27"/>
        <end position="38"/>
    </location>
</feature>
<reference evidence="2" key="2">
    <citation type="journal article" date="2015" name="Fish Shellfish Immunol.">
        <title>Early steps in the European eel (Anguilla anguilla)-Vibrio vulnificus interaction in the gills: Role of the RtxA13 toxin.</title>
        <authorList>
            <person name="Callol A."/>
            <person name="Pajuelo D."/>
            <person name="Ebbesson L."/>
            <person name="Teles M."/>
            <person name="MacKenzie S."/>
            <person name="Amaro C."/>
        </authorList>
    </citation>
    <scope>NUCLEOTIDE SEQUENCE</scope>
</reference>